<dbReference type="Pfam" id="PF02424">
    <property type="entry name" value="ApbE"/>
    <property type="match status" value="1"/>
</dbReference>
<dbReference type="PANTHER" id="PTHR30040:SF2">
    <property type="entry name" value="FAD:PROTEIN FMN TRANSFERASE"/>
    <property type="match status" value="1"/>
</dbReference>
<dbReference type="Gene3D" id="3.10.520.10">
    <property type="entry name" value="ApbE-like domains"/>
    <property type="match status" value="1"/>
</dbReference>
<evidence type="ECO:0000256" key="10">
    <source>
        <dbReference type="ARBA" id="ARBA00048540"/>
    </source>
</evidence>
<proteinExistence type="predicted"/>
<feature type="non-terminal residue" evidence="11">
    <location>
        <position position="248"/>
    </location>
</feature>
<evidence type="ECO:0000256" key="1">
    <source>
        <dbReference type="ARBA" id="ARBA00001946"/>
    </source>
</evidence>
<keyword evidence="7" id="KW-0274">FAD</keyword>
<dbReference type="InterPro" id="IPR024932">
    <property type="entry name" value="ApbE"/>
</dbReference>
<evidence type="ECO:0000256" key="7">
    <source>
        <dbReference type="ARBA" id="ARBA00022827"/>
    </source>
</evidence>
<keyword evidence="5" id="KW-0808">Transferase</keyword>
<dbReference type="InterPro" id="IPR003374">
    <property type="entry name" value="ApbE-like_sf"/>
</dbReference>
<keyword evidence="4" id="KW-0285">Flavoprotein</keyword>
<dbReference type="EMBL" id="BARS01044762">
    <property type="protein sequence ID" value="GAG39593.1"/>
    <property type="molecule type" value="Genomic_DNA"/>
</dbReference>
<organism evidence="11">
    <name type="scientific">marine sediment metagenome</name>
    <dbReference type="NCBI Taxonomy" id="412755"/>
    <lineage>
        <taxon>unclassified sequences</taxon>
        <taxon>metagenomes</taxon>
        <taxon>ecological metagenomes</taxon>
    </lineage>
</organism>
<dbReference type="PANTHER" id="PTHR30040">
    <property type="entry name" value="THIAMINE BIOSYNTHESIS LIPOPROTEIN APBE"/>
    <property type="match status" value="1"/>
</dbReference>
<dbReference type="EC" id="2.7.1.180" evidence="2"/>
<reference evidence="11" key="1">
    <citation type="journal article" date="2014" name="Front. Microbiol.">
        <title>High frequency of phylogenetically diverse reductive dehalogenase-homologous genes in deep subseafloor sedimentary metagenomes.</title>
        <authorList>
            <person name="Kawai M."/>
            <person name="Futagami T."/>
            <person name="Toyoda A."/>
            <person name="Takaki Y."/>
            <person name="Nishi S."/>
            <person name="Hori S."/>
            <person name="Arai W."/>
            <person name="Tsubouchi T."/>
            <person name="Morono Y."/>
            <person name="Uchiyama I."/>
            <person name="Ito T."/>
            <person name="Fujiyama A."/>
            <person name="Inagaki F."/>
            <person name="Takami H."/>
        </authorList>
    </citation>
    <scope>NUCLEOTIDE SEQUENCE</scope>
    <source>
        <strain evidence="11">Expedition CK06-06</strain>
    </source>
</reference>
<dbReference type="GO" id="GO:0016740">
    <property type="term" value="F:transferase activity"/>
    <property type="evidence" value="ECO:0007669"/>
    <property type="project" value="UniProtKB-KW"/>
</dbReference>
<keyword evidence="6" id="KW-0479">Metal-binding</keyword>
<evidence type="ECO:0000256" key="6">
    <source>
        <dbReference type="ARBA" id="ARBA00022723"/>
    </source>
</evidence>
<accession>X0XSH6</accession>
<dbReference type="SUPFAM" id="SSF143631">
    <property type="entry name" value="ApbE-like"/>
    <property type="match status" value="1"/>
</dbReference>
<comment type="caution">
    <text evidence="11">The sequence shown here is derived from an EMBL/GenBank/DDBJ whole genome shotgun (WGS) entry which is preliminary data.</text>
</comment>
<evidence type="ECO:0000256" key="5">
    <source>
        <dbReference type="ARBA" id="ARBA00022679"/>
    </source>
</evidence>
<dbReference type="AlphaFoldDB" id="X0XSH6"/>
<evidence type="ECO:0000256" key="8">
    <source>
        <dbReference type="ARBA" id="ARBA00022842"/>
    </source>
</evidence>
<gene>
    <name evidence="11" type="ORF">S01H1_67567</name>
</gene>
<comment type="cofactor">
    <cofactor evidence="1">
        <name>Mg(2+)</name>
        <dbReference type="ChEBI" id="CHEBI:18420"/>
    </cofactor>
</comment>
<protein>
    <recommendedName>
        <fullName evidence="3">FAD:protein FMN transferase</fullName>
        <ecNumber evidence="2">2.7.1.180</ecNumber>
    </recommendedName>
    <alternativeName>
        <fullName evidence="9">Flavin transferase</fullName>
    </alternativeName>
</protein>
<feature type="non-terminal residue" evidence="11">
    <location>
        <position position="1"/>
    </location>
</feature>
<evidence type="ECO:0000256" key="2">
    <source>
        <dbReference type="ARBA" id="ARBA00011955"/>
    </source>
</evidence>
<dbReference type="GO" id="GO:0046872">
    <property type="term" value="F:metal ion binding"/>
    <property type="evidence" value="ECO:0007669"/>
    <property type="project" value="UniProtKB-KW"/>
</dbReference>
<evidence type="ECO:0000313" key="11">
    <source>
        <dbReference type="EMBL" id="GAG39593.1"/>
    </source>
</evidence>
<comment type="catalytic activity">
    <reaction evidence="10">
        <text>L-threonyl-[protein] + FAD = FMN-L-threonyl-[protein] + AMP + H(+)</text>
        <dbReference type="Rhea" id="RHEA:36847"/>
        <dbReference type="Rhea" id="RHEA-COMP:11060"/>
        <dbReference type="Rhea" id="RHEA-COMP:11061"/>
        <dbReference type="ChEBI" id="CHEBI:15378"/>
        <dbReference type="ChEBI" id="CHEBI:30013"/>
        <dbReference type="ChEBI" id="CHEBI:57692"/>
        <dbReference type="ChEBI" id="CHEBI:74257"/>
        <dbReference type="ChEBI" id="CHEBI:456215"/>
        <dbReference type="EC" id="2.7.1.180"/>
    </reaction>
</comment>
<evidence type="ECO:0000256" key="3">
    <source>
        <dbReference type="ARBA" id="ARBA00016337"/>
    </source>
</evidence>
<sequence>ASASMTLTGISPKDAQKIGHAVEQELVRLEQIFSLYRADSELSQLNLEGQLKYPSPELLDVMSLSGALHAASGGAFDPTVQPLWIARVKGDDLEAARAATGWEFVRFDTTEVRLLRPGMGLTLNGIAQGYITDQIAALLRRRGLDQVLIDMGEIAAIGGRPDGQGWRAGIATPDGQIVQHVALRDRALATSAPFGTVVPDNRNLGHIIDPRGKGVSELQTLVSISAATAVVADGLSTACCLLDKKAAQ</sequence>
<evidence type="ECO:0000256" key="9">
    <source>
        <dbReference type="ARBA" id="ARBA00031306"/>
    </source>
</evidence>
<evidence type="ECO:0000256" key="4">
    <source>
        <dbReference type="ARBA" id="ARBA00022630"/>
    </source>
</evidence>
<keyword evidence="8" id="KW-0460">Magnesium</keyword>
<name>X0XSH6_9ZZZZ</name>